<accession>K8EK31</accession>
<dbReference type="PANTHER" id="PTHR42776:SF28">
    <property type="entry name" value="GLUTAMYL ENDOPEPTIDASE, CHLOROPLASTIC-RELATED"/>
    <property type="match status" value="1"/>
</dbReference>
<dbReference type="SUPFAM" id="SSF82171">
    <property type="entry name" value="DPP6 N-terminal domain-like"/>
    <property type="match status" value="1"/>
</dbReference>
<organism evidence="13 14">
    <name type="scientific">Bathycoccus prasinos</name>
    <dbReference type="NCBI Taxonomy" id="41875"/>
    <lineage>
        <taxon>Eukaryota</taxon>
        <taxon>Viridiplantae</taxon>
        <taxon>Chlorophyta</taxon>
        <taxon>Mamiellophyceae</taxon>
        <taxon>Mamiellales</taxon>
        <taxon>Bathycoccaceae</taxon>
        <taxon>Bathycoccus</taxon>
    </lineage>
</organism>
<dbReference type="Proteomes" id="UP000198341">
    <property type="component" value="Chromosome 10"/>
</dbReference>
<dbReference type="InterPro" id="IPR001375">
    <property type="entry name" value="Peptidase_S9_cat"/>
</dbReference>
<keyword evidence="5" id="KW-0378">Hydrolase</keyword>
<feature type="compositionally biased region" description="Basic and acidic residues" evidence="11">
    <location>
        <begin position="95"/>
        <end position="104"/>
    </location>
</feature>
<evidence type="ECO:0000256" key="5">
    <source>
        <dbReference type="ARBA" id="ARBA00022801"/>
    </source>
</evidence>
<dbReference type="GO" id="GO:0006508">
    <property type="term" value="P:proteolysis"/>
    <property type="evidence" value="ECO:0007669"/>
    <property type="project" value="UniProtKB-KW"/>
</dbReference>
<dbReference type="EMBL" id="FO082269">
    <property type="protein sequence ID" value="CCO18376.1"/>
    <property type="molecule type" value="Genomic_DNA"/>
</dbReference>
<dbReference type="STRING" id="41875.K8EK31"/>
<evidence type="ECO:0000256" key="7">
    <source>
        <dbReference type="ARBA" id="ARBA00022946"/>
    </source>
</evidence>
<keyword evidence="4" id="KW-0645">Protease</keyword>
<feature type="compositionally biased region" description="Polar residues" evidence="11">
    <location>
        <begin position="57"/>
        <end position="94"/>
    </location>
</feature>
<keyword evidence="7" id="KW-0809">Transit peptide</keyword>
<evidence type="ECO:0000313" key="13">
    <source>
        <dbReference type="EMBL" id="CCO18376.1"/>
    </source>
</evidence>
<feature type="compositionally biased region" description="Polar residues" evidence="11">
    <location>
        <begin position="27"/>
        <end position="38"/>
    </location>
</feature>
<evidence type="ECO:0000256" key="11">
    <source>
        <dbReference type="SAM" id="MobiDB-lite"/>
    </source>
</evidence>
<dbReference type="Gene3D" id="3.40.50.1820">
    <property type="entry name" value="alpha/beta hydrolase"/>
    <property type="match status" value="1"/>
</dbReference>
<dbReference type="GeneID" id="19013475"/>
<dbReference type="InterPro" id="IPR029058">
    <property type="entry name" value="AB_hydrolase_fold"/>
</dbReference>
<dbReference type="Pfam" id="PF00326">
    <property type="entry name" value="Peptidase_S9"/>
    <property type="match status" value="1"/>
</dbReference>
<keyword evidence="14" id="KW-1185">Reference proteome</keyword>
<dbReference type="KEGG" id="bpg:Bathy10g04000"/>
<dbReference type="AlphaFoldDB" id="K8EK31"/>
<comment type="function">
    <text evidence="8">Serine-type protease active in vitro against the LHCII N-terminal. Cleaves its substrate on the carboxy-side of Glu residues.</text>
</comment>
<sequence length="1001" mass="111538">MKTIVSTTSVTCLSRRYQPHHHHHHATSINRMTSTTQNSSSSSSSSSKLRQFIHKFTSLSSSPSKQTNNNSILPQRRQVTTTAASATSDGNNGKNNDHEEASTKYKIPPDDISVFVTRPDAPSISLSPSRTQVLYSHKPKDNPPVAELARKELKLGGIRIDTKQNSSSRMGHTVKLSIGKFPKTEADIGAYEDITGLPENGLINFVSWSPNGKKLAFTVRFHGDEHEDEDESPSSSATGRKPLELWIADVATKSAQKITSLAENYQLNTIFESYSWLNDDELLCCVIPKDRPKNAPKRPKTPLGPRIESNVAGNVRQARTYADLLKNDTDEKLFEYYCESQLVKTNIKTNKTTMWCNGEKKIFTRVDPSPCGKYVILECLKRPFSYAVPCGRFPKKVWVAEASTDKFLREICDLPLAENIPIVSNSTRVGPRGVNWRPDKEATLYWTECQDEGDPRNEVGEGNPRDISYLVDFTKPTAETDAPKAFYKSGLRLSGYAWGCDDLSIAYENWYKTRTSRVAPFSPKENAEKDSYASTPISDEEKQNILWERNYEDSYGDPGGFVTRRTDLGTYVLARVEGETPLGEGTATGKTGAKLLLQGSGANPKGNRPFFDIFDVDTGKAKRLWRSPKKEKLFSCGSLLSDYGENGEEQITLQTMRILTTKQSPSEYVQYYETSFDYKSGEDAKYALNTDNGDSNIVEEFEKERVEGPCMLPVRETKISNFPHPHPQLSDPPKEIIKYKRDDGVELNGTLYTPPGYDAKRDGPLPLLIWAYPREFKNAESASQLRESPFRFTGISPQSSLVWLARGYAVLDGPALPIIAQGDDDDAEPNDTYVQQLVAGAKAAVDEVVRRGVADKDRVAVGGHSYGAFMAANLLAHAPDLFCCAVARSGAYNRTLTPFGFQAEERSFWEAPDVYSKMSPFNNAHLVKKPILLIHGEDDPNSGTNVMQSERFFAALKGNGAQAKLVVLPHENHGYRGLESVLHVMAETSEWLDEHCKVKRV</sequence>
<keyword evidence="2" id="KW-0150">Chloroplast</keyword>
<dbReference type="PANTHER" id="PTHR42776">
    <property type="entry name" value="SERINE PEPTIDASE S9 FAMILY MEMBER"/>
    <property type="match status" value="1"/>
</dbReference>
<feature type="domain" description="Peptidase S9 prolyl oligopeptidase catalytic" evidence="12">
    <location>
        <begin position="842"/>
        <end position="997"/>
    </location>
</feature>
<evidence type="ECO:0000256" key="6">
    <source>
        <dbReference type="ARBA" id="ARBA00022825"/>
    </source>
</evidence>
<evidence type="ECO:0000256" key="3">
    <source>
        <dbReference type="ARBA" id="ARBA00022640"/>
    </source>
</evidence>
<evidence type="ECO:0000256" key="4">
    <source>
        <dbReference type="ARBA" id="ARBA00022670"/>
    </source>
</evidence>
<proteinExistence type="inferred from homology"/>
<evidence type="ECO:0000259" key="12">
    <source>
        <dbReference type="Pfam" id="PF00326"/>
    </source>
</evidence>
<keyword evidence="3" id="KW-0934">Plastid</keyword>
<evidence type="ECO:0000256" key="1">
    <source>
        <dbReference type="ARBA" id="ARBA00004470"/>
    </source>
</evidence>
<gene>
    <name evidence="13" type="ordered locus">Bathy10g04000</name>
</gene>
<dbReference type="eggNOG" id="KOG2100">
    <property type="taxonomic scope" value="Eukaryota"/>
</dbReference>
<reference evidence="13 14" key="1">
    <citation type="submission" date="2011-10" db="EMBL/GenBank/DDBJ databases">
        <authorList>
            <person name="Genoscope - CEA"/>
        </authorList>
    </citation>
    <scope>NUCLEOTIDE SEQUENCE [LARGE SCALE GENOMIC DNA]</scope>
    <source>
        <strain evidence="13 14">RCC 1105</strain>
    </source>
</reference>
<dbReference type="OrthoDB" id="43744at2759"/>
<dbReference type="ESTHER" id="9chlo-k8ek31">
    <property type="family name" value="Glutamyl_Peptidase_S9"/>
</dbReference>
<protein>
    <recommendedName>
        <fullName evidence="10">Probable glutamyl endopeptidase, chloroplastic</fullName>
    </recommendedName>
</protein>
<evidence type="ECO:0000256" key="2">
    <source>
        <dbReference type="ARBA" id="ARBA00022528"/>
    </source>
</evidence>
<feature type="compositionally biased region" description="Basic residues" evidence="11">
    <location>
        <begin position="17"/>
        <end position="26"/>
    </location>
</feature>
<evidence type="ECO:0000256" key="8">
    <source>
        <dbReference type="ARBA" id="ARBA00054431"/>
    </source>
</evidence>
<name>K8EK31_9CHLO</name>
<evidence type="ECO:0000256" key="10">
    <source>
        <dbReference type="ARBA" id="ARBA00073000"/>
    </source>
</evidence>
<evidence type="ECO:0000256" key="9">
    <source>
        <dbReference type="ARBA" id="ARBA00060950"/>
    </source>
</evidence>
<evidence type="ECO:0000313" key="14">
    <source>
        <dbReference type="Proteomes" id="UP000198341"/>
    </source>
</evidence>
<dbReference type="SUPFAM" id="SSF53474">
    <property type="entry name" value="alpha/beta-Hydrolases"/>
    <property type="match status" value="1"/>
</dbReference>
<feature type="region of interest" description="Disordered" evidence="11">
    <location>
        <begin position="14"/>
        <end position="104"/>
    </location>
</feature>
<comment type="similarity">
    <text evidence="9">Belongs to the peptidase S9D family.</text>
</comment>
<dbReference type="GO" id="GO:0009570">
    <property type="term" value="C:chloroplast stroma"/>
    <property type="evidence" value="ECO:0007669"/>
    <property type="project" value="UniProtKB-SubCell"/>
</dbReference>
<keyword evidence="6" id="KW-0720">Serine protease</keyword>
<dbReference type="FunFam" id="3.40.50.1820:FF:000049">
    <property type="entry name" value="probable glutamyl endopeptidase, chloroplastic"/>
    <property type="match status" value="1"/>
</dbReference>
<dbReference type="GO" id="GO:0004252">
    <property type="term" value="F:serine-type endopeptidase activity"/>
    <property type="evidence" value="ECO:0007669"/>
    <property type="project" value="TreeGrafter"/>
</dbReference>
<comment type="subcellular location">
    <subcellularLocation>
        <location evidence="1">Plastid</location>
        <location evidence="1">Chloroplast stroma</location>
    </subcellularLocation>
</comment>
<dbReference type="RefSeq" id="XP_007510843.1">
    <property type="nucleotide sequence ID" value="XM_007510781.1"/>
</dbReference>